<evidence type="ECO:0000256" key="6">
    <source>
        <dbReference type="ARBA" id="ARBA00048782"/>
    </source>
</evidence>
<dbReference type="InterPro" id="IPR036509">
    <property type="entry name" value="Met_Sox_Rdtase_MsrA_sf"/>
</dbReference>
<dbReference type="PANTHER" id="PTHR43774:SF1">
    <property type="entry name" value="PEPTIDE METHIONINE SULFOXIDE REDUCTASE MSRA 2"/>
    <property type="match status" value="1"/>
</dbReference>
<proteinExistence type="inferred from homology"/>
<protein>
    <recommendedName>
        <fullName evidence="2">peptide-methionine (S)-S-oxide reductase</fullName>
        <ecNumber evidence="2">1.8.4.11</ecNumber>
    </recommendedName>
    <alternativeName>
        <fullName evidence="4">Peptide-methionine (S)-S-oxide reductase</fullName>
    </alternativeName>
</protein>
<evidence type="ECO:0000259" key="7">
    <source>
        <dbReference type="Pfam" id="PF01625"/>
    </source>
</evidence>
<evidence type="ECO:0000256" key="2">
    <source>
        <dbReference type="ARBA" id="ARBA00012502"/>
    </source>
</evidence>
<dbReference type="GeneID" id="18821070"/>
<comment type="similarity">
    <text evidence="1">Belongs to the MsrA Met sulfoxide reductase family.</text>
</comment>
<dbReference type="EMBL" id="GL945441">
    <property type="protein sequence ID" value="EGO20333.1"/>
    <property type="molecule type" value="Genomic_DNA"/>
</dbReference>
<accession>F8P9K4</accession>
<dbReference type="GO" id="GO:0034599">
    <property type="term" value="P:cellular response to oxidative stress"/>
    <property type="evidence" value="ECO:0007669"/>
    <property type="project" value="UniProtKB-ARBA"/>
</dbReference>
<evidence type="ECO:0000256" key="4">
    <source>
        <dbReference type="ARBA" id="ARBA00030643"/>
    </source>
</evidence>
<dbReference type="Pfam" id="PF01625">
    <property type="entry name" value="PMSR"/>
    <property type="match status" value="1"/>
</dbReference>
<dbReference type="Gene3D" id="3.30.1060.10">
    <property type="entry name" value="Peptide methionine sulphoxide reductase MsrA"/>
    <property type="match status" value="1"/>
</dbReference>
<name>F8P9K4_SERL9</name>
<evidence type="ECO:0000313" key="8">
    <source>
        <dbReference type="EMBL" id="EGO20333.1"/>
    </source>
</evidence>
<dbReference type="AlphaFoldDB" id="F8P9K4"/>
<dbReference type="PANTHER" id="PTHR43774">
    <property type="entry name" value="PEPTIDE METHIONINE SULFOXIDE REDUCTASE"/>
    <property type="match status" value="1"/>
</dbReference>
<dbReference type="NCBIfam" id="TIGR00401">
    <property type="entry name" value="msrA"/>
    <property type="match status" value="1"/>
</dbReference>
<feature type="domain" description="Peptide methionine sulphoxide reductase MsrA" evidence="7">
    <location>
        <begin position="44"/>
        <end position="205"/>
    </location>
</feature>
<dbReference type="OrthoDB" id="77405at2759"/>
<dbReference type="InterPro" id="IPR002569">
    <property type="entry name" value="Met_Sox_Rdtase_MsrA_dom"/>
</dbReference>
<dbReference type="HOGENOM" id="CLU_031040_10_2_1"/>
<dbReference type="Proteomes" id="UP000008064">
    <property type="component" value="Unassembled WGS sequence"/>
</dbReference>
<dbReference type="EC" id="1.8.4.11" evidence="2"/>
<dbReference type="RefSeq" id="XP_007323078.1">
    <property type="nucleotide sequence ID" value="XM_007323016.1"/>
</dbReference>
<sequence length="212" mass="23921">MLGRLNQLRLSFFSAASSGLSRRGVDPSQYRTAMTSASNEPEIATFAAGCFWGVEHIFLKHYPPAQKKGILKTAVGYTGGKDTSTNPSYREVCTGSTNHAESLRIEFDPSIVSYDELVEFFYRTHDPTTANSQGADTGTQYRSAIFFHSQEQLEIAKRVTEEVQAKHFTPKGTKIVTEIKEAGPWYDAEDYHQLYLFNNPFGYQCPTHRLNW</sequence>
<dbReference type="GO" id="GO:0008113">
    <property type="term" value="F:peptide-methionine (S)-S-oxide reductase activity"/>
    <property type="evidence" value="ECO:0007669"/>
    <property type="project" value="UniProtKB-EC"/>
</dbReference>
<dbReference type="KEGG" id="sla:SERLADRAFT_477794"/>
<evidence type="ECO:0000256" key="1">
    <source>
        <dbReference type="ARBA" id="ARBA00005591"/>
    </source>
</evidence>
<dbReference type="FunFam" id="3.30.1060.10:FF:000006">
    <property type="entry name" value="Peptide methionine sulfoxide reductase"/>
    <property type="match status" value="1"/>
</dbReference>
<dbReference type="SUPFAM" id="SSF55068">
    <property type="entry name" value="Peptide methionine sulfoxide reductase"/>
    <property type="match status" value="1"/>
</dbReference>
<comment type="catalytic activity">
    <reaction evidence="5">
        <text>L-methionyl-[protein] + [thioredoxin]-disulfide + H2O = L-methionyl-(S)-S-oxide-[protein] + [thioredoxin]-dithiol</text>
        <dbReference type="Rhea" id="RHEA:14217"/>
        <dbReference type="Rhea" id="RHEA-COMP:10698"/>
        <dbReference type="Rhea" id="RHEA-COMP:10700"/>
        <dbReference type="Rhea" id="RHEA-COMP:12313"/>
        <dbReference type="Rhea" id="RHEA-COMP:12315"/>
        <dbReference type="ChEBI" id="CHEBI:15377"/>
        <dbReference type="ChEBI" id="CHEBI:16044"/>
        <dbReference type="ChEBI" id="CHEBI:29950"/>
        <dbReference type="ChEBI" id="CHEBI:44120"/>
        <dbReference type="ChEBI" id="CHEBI:50058"/>
        <dbReference type="EC" id="1.8.4.11"/>
    </reaction>
</comment>
<evidence type="ECO:0000256" key="3">
    <source>
        <dbReference type="ARBA" id="ARBA00023002"/>
    </source>
</evidence>
<comment type="catalytic activity">
    <reaction evidence="6">
        <text>[thioredoxin]-disulfide + L-methionine + H2O = L-methionine (S)-S-oxide + [thioredoxin]-dithiol</text>
        <dbReference type="Rhea" id="RHEA:19993"/>
        <dbReference type="Rhea" id="RHEA-COMP:10698"/>
        <dbReference type="Rhea" id="RHEA-COMP:10700"/>
        <dbReference type="ChEBI" id="CHEBI:15377"/>
        <dbReference type="ChEBI" id="CHEBI:29950"/>
        <dbReference type="ChEBI" id="CHEBI:50058"/>
        <dbReference type="ChEBI" id="CHEBI:57844"/>
        <dbReference type="ChEBI" id="CHEBI:58772"/>
        <dbReference type="EC" id="1.8.4.11"/>
    </reaction>
</comment>
<dbReference type="HAMAP" id="MF_01401">
    <property type="entry name" value="MsrA"/>
    <property type="match status" value="1"/>
</dbReference>
<gene>
    <name evidence="8" type="ORF">SERLADRAFT_477794</name>
</gene>
<organism>
    <name type="scientific">Serpula lacrymans var. lacrymans (strain S7.9)</name>
    <name type="common">Dry rot fungus</name>
    <dbReference type="NCBI Taxonomy" id="578457"/>
    <lineage>
        <taxon>Eukaryota</taxon>
        <taxon>Fungi</taxon>
        <taxon>Dikarya</taxon>
        <taxon>Basidiomycota</taxon>
        <taxon>Agaricomycotina</taxon>
        <taxon>Agaricomycetes</taxon>
        <taxon>Agaricomycetidae</taxon>
        <taxon>Boletales</taxon>
        <taxon>Coniophorineae</taxon>
        <taxon>Serpulaceae</taxon>
        <taxon>Serpula</taxon>
    </lineage>
</organism>
<evidence type="ECO:0000256" key="5">
    <source>
        <dbReference type="ARBA" id="ARBA00047806"/>
    </source>
</evidence>
<keyword evidence="3" id="KW-0560">Oxidoreductase</keyword>
<reference evidence="8" key="1">
    <citation type="submission" date="2011-04" db="EMBL/GenBank/DDBJ databases">
        <title>Evolution of plant cell wall degrading machinery underlies the functional diversity of forest fungi.</title>
        <authorList>
            <consortium name="US DOE Joint Genome Institute (JGI-PGF)"/>
            <person name="Eastwood D.C."/>
            <person name="Floudas D."/>
            <person name="Binder M."/>
            <person name="Majcherczyk A."/>
            <person name="Schneider P."/>
            <person name="Aerts A."/>
            <person name="Asiegbu F.O."/>
            <person name="Baker S.E."/>
            <person name="Barry K."/>
            <person name="Bendiksby M."/>
            <person name="Blumentritt M."/>
            <person name="Coutinho P.M."/>
            <person name="Cullen D."/>
            <person name="Cullen D."/>
            <person name="Gathman A."/>
            <person name="Goodell B."/>
            <person name="Henrissat B."/>
            <person name="Ihrmark K."/>
            <person name="Kauserud H."/>
            <person name="Kohler A."/>
            <person name="LaButti K."/>
            <person name="Lapidus A."/>
            <person name="Lavin J.L."/>
            <person name="Lee Y.-H."/>
            <person name="Lindquist E."/>
            <person name="Lilly W."/>
            <person name="Lucas S."/>
            <person name="Morin E."/>
            <person name="Murat C."/>
            <person name="Oguiza J.A."/>
            <person name="Park J."/>
            <person name="Pisabarro A.G."/>
            <person name="Riley R."/>
            <person name="Rosling A."/>
            <person name="Salamov A."/>
            <person name="Schmidt O."/>
            <person name="Schmutz J."/>
            <person name="Skrede I."/>
            <person name="Stenlid J."/>
            <person name="Wiebenga A."/>
            <person name="Xie X."/>
            <person name="Kues U."/>
            <person name="Hibbett D.S."/>
            <person name="Hoffmeister D."/>
            <person name="Hogberg N."/>
            <person name="Martin F."/>
            <person name="Grigoriev I.V."/>
            <person name="Watkinson S.C."/>
        </authorList>
    </citation>
    <scope>NUCLEOTIDE SEQUENCE</scope>
    <source>
        <strain evidence="8">S7.9</strain>
    </source>
</reference>